<evidence type="ECO:0000313" key="2">
    <source>
        <dbReference type="Proteomes" id="UP000799750"/>
    </source>
</evidence>
<organism evidence="1 2">
    <name type="scientific">Lophium mytilinum</name>
    <dbReference type="NCBI Taxonomy" id="390894"/>
    <lineage>
        <taxon>Eukaryota</taxon>
        <taxon>Fungi</taxon>
        <taxon>Dikarya</taxon>
        <taxon>Ascomycota</taxon>
        <taxon>Pezizomycotina</taxon>
        <taxon>Dothideomycetes</taxon>
        <taxon>Pleosporomycetidae</taxon>
        <taxon>Mytilinidiales</taxon>
        <taxon>Mytilinidiaceae</taxon>
        <taxon>Lophium</taxon>
    </lineage>
</organism>
<sequence length="93" mass="10417">MALRGLSASADASLAELCTNIPVTLDTLIAIKIAIQGSDHEFKVPLRGLGTRVLPDKWNYKGTRYGPVVREIIERTKTAWACDRDFCYIYDKD</sequence>
<dbReference type="AlphaFoldDB" id="A0A6A6RAY8"/>
<name>A0A6A6RAY8_9PEZI</name>
<gene>
    <name evidence="1" type="ORF">BU16DRAFT_554027</name>
</gene>
<dbReference type="EMBL" id="MU004181">
    <property type="protein sequence ID" value="KAF2501968.1"/>
    <property type="molecule type" value="Genomic_DNA"/>
</dbReference>
<reference evidence="1" key="1">
    <citation type="journal article" date="2020" name="Stud. Mycol.">
        <title>101 Dothideomycetes genomes: a test case for predicting lifestyles and emergence of pathogens.</title>
        <authorList>
            <person name="Haridas S."/>
            <person name="Albert R."/>
            <person name="Binder M."/>
            <person name="Bloem J."/>
            <person name="Labutti K."/>
            <person name="Salamov A."/>
            <person name="Andreopoulos B."/>
            <person name="Baker S."/>
            <person name="Barry K."/>
            <person name="Bills G."/>
            <person name="Bluhm B."/>
            <person name="Cannon C."/>
            <person name="Castanera R."/>
            <person name="Culley D."/>
            <person name="Daum C."/>
            <person name="Ezra D."/>
            <person name="Gonzalez J."/>
            <person name="Henrissat B."/>
            <person name="Kuo A."/>
            <person name="Liang C."/>
            <person name="Lipzen A."/>
            <person name="Lutzoni F."/>
            <person name="Magnuson J."/>
            <person name="Mondo S."/>
            <person name="Nolan M."/>
            <person name="Ohm R."/>
            <person name="Pangilinan J."/>
            <person name="Park H.-J."/>
            <person name="Ramirez L."/>
            <person name="Alfaro M."/>
            <person name="Sun H."/>
            <person name="Tritt A."/>
            <person name="Yoshinaga Y."/>
            <person name="Zwiers L.-H."/>
            <person name="Turgeon B."/>
            <person name="Goodwin S."/>
            <person name="Spatafora J."/>
            <person name="Crous P."/>
            <person name="Grigoriev I."/>
        </authorList>
    </citation>
    <scope>NUCLEOTIDE SEQUENCE</scope>
    <source>
        <strain evidence="1">CBS 269.34</strain>
    </source>
</reference>
<evidence type="ECO:0000313" key="1">
    <source>
        <dbReference type="EMBL" id="KAF2501968.1"/>
    </source>
</evidence>
<protein>
    <submittedName>
        <fullName evidence="1">Uncharacterized protein</fullName>
    </submittedName>
</protein>
<keyword evidence="2" id="KW-1185">Reference proteome</keyword>
<accession>A0A6A6RAY8</accession>
<dbReference type="Proteomes" id="UP000799750">
    <property type="component" value="Unassembled WGS sequence"/>
</dbReference>
<proteinExistence type="predicted"/>